<reference evidence="2" key="1">
    <citation type="journal article" date="2018" name="Nat. Plants">
        <title>Whole-genome landscape of Medicago truncatula symbiotic genes.</title>
        <authorList>
            <person name="Pecrix Y."/>
            <person name="Gamas P."/>
            <person name="Carrere S."/>
        </authorList>
    </citation>
    <scope>NUCLEOTIDE SEQUENCE</scope>
    <source>
        <tissue evidence="2">Leaves</tissue>
    </source>
</reference>
<sequence length="132" mass="15141">MLLGYTLFAGKNIKTISLLWMLAIRDLANIGTWSWDAMGLDFLYEQLNLTSESNVGSVGGYMSLLVGWVIAHFRHVVPDTSTCVCEFIMTLLFRLSTKKKKKKRYLCLKFDVVVTSDNFLNTLFYHLFSILK</sequence>
<dbReference type="Proteomes" id="UP000265566">
    <property type="component" value="Chromosome 7"/>
</dbReference>
<proteinExistence type="predicted"/>
<evidence type="ECO:0000313" key="2">
    <source>
        <dbReference type="EMBL" id="RHN44824.1"/>
    </source>
</evidence>
<keyword evidence="2" id="KW-0808">Transferase</keyword>
<name>A0A396GZD2_MEDTR</name>
<dbReference type="GO" id="GO:0008483">
    <property type="term" value="F:transaminase activity"/>
    <property type="evidence" value="ECO:0007669"/>
    <property type="project" value="UniProtKB-KW"/>
</dbReference>
<accession>A0A396GZD2</accession>
<evidence type="ECO:0000259" key="1">
    <source>
        <dbReference type="Pfam" id="PF10536"/>
    </source>
</evidence>
<comment type="caution">
    <text evidence="2">The sequence shown here is derived from an EMBL/GenBank/DDBJ whole genome shotgun (WGS) entry which is preliminary data.</text>
</comment>
<organism evidence="2">
    <name type="scientific">Medicago truncatula</name>
    <name type="common">Barrel medic</name>
    <name type="synonym">Medicago tribuloides</name>
    <dbReference type="NCBI Taxonomy" id="3880"/>
    <lineage>
        <taxon>Eukaryota</taxon>
        <taxon>Viridiplantae</taxon>
        <taxon>Streptophyta</taxon>
        <taxon>Embryophyta</taxon>
        <taxon>Tracheophyta</taxon>
        <taxon>Spermatophyta</taxon>
        <taxon>Magnoliopsida</taxon>
        <taxon>eudicotyledons</taxon>
        <taxon>Gunneridae</taxon>
        <taxon>Pentapetalae</taxon>
        <taxon>rosids</taxon>
        <taxon>fabids</taxon>
        <taxon>Fabales</taxon>
        <taxon>Fabaceae</taxon>
        <taxon>Papilionoideae</taxon>
        <taxon>50 kb inversion clade</taxon>
        <taxon>NPAAA clade</taxon>
        <taxon>Hologalegina</taxon>
        <taxon>IRL clade</taxon>
        <taxon>Trifolieae</taxon>
        <taxon>Medicago</taxon>
    </lineage>
</organism>
<gene>
    <name evidence="2" type="ORF">MtrunA17_Chr7g0223601</name>
</gene>
<feature type="domain" description="Aminotransferase-like plant mobile" evidence="1">
    <location>
        <begin position="1"/>
        <end position="102"/>
    </location>
</feature>
<dbReference type="Gramene" id="rna38989">
    <property type="protein sequence ID" value="RHN44824.1"/>
    <property type="gene ID" value="gene38989"/>
</dbReference>
<dbReference type="AlphaFoldDB" id="A0A396GZD2"/>
<keyword evidence="2" id="KW-0032">Aminotransferase</keyword>
<dbReference type="Pfam" id="PF10536">
    <property type="entry name" value="PMD"/>
    <property type="match status" value="1"/>
</dbReference>
<protein>
    <submittedName>
        <fullName evidence="2">Putative aminotransferase-like, plant mobile domain-containing protein</fullName>
    </submittedName>
</protein>
<dbReference type="EMBL" id="PSQE01000007">
    <property type="protein sequence ID" value="RHN44824.1"/>
    <property type="molecule type" value="Genomic_DNA"/>
</dbReference>
<dbReference type="InterPro" id="IPR019557">
    <property type="entry name" value="AminoTfrase-like_pln_mobile"/>
</dbReference>